<evidence type="ECO:0000259" key="5">
    <source>
        <dbReference type="PROSITE" id="PS51677"/>
    </source>
</evidence>
<dbReference type="RefSeq" id="WP_160972977.1">
    <property type="nucleotide sequence ID" value="NZ_WWEN01000003.1"/>
</dbReference>
<proteinExistence type="inferred from homology"/>
<evidence type="ECO:0000313" key="7">
    <source>
        <dbReference type="Proteomes" id="UP000479043"/>
    </source>
</evidence>
<dbReference type="InterPro" id="IPR011330">
    <property type="entry name" value="Glyco_hydro/deAcase_b/a-brl"/>
</dbReference>
<dbReference type="Gene3D" id="3.20.20.370">
    <property type="entry name" value="Glycoside hydrolase/deacetylase"/>
    <property type="match status" value="1"/>
</dbReference>
<feature type="domain" description="NodB homology" evidence="5">
    <location>
        <begin position="33"/>
        <end position="285"/>
    </location>
</feature>
<dbReference type="EMBL" id="WWEN01000003">
    <property type="protein sequence ID" value="MYM55277.1"/>
    <property type="molecule type" value="Genomic_DNA"/>
</dbReference>
<dbReference type="AlphaFoldDB" id="A0A6L8LGN8"/>
<comment type="function">
    <text evidence="1">Is involved in generating a small heat-stable compound (Nod), an acylated oligomer of N-acetylglucosamine, that stimulates mitosis in various plant protoplasts.</text>
</comment>
<sequence length="285" mass="31681">MDWPNGAGFAAAITFDMDADSLIHAAGPDGWKNAYAVSMGQYGPHVAIPRILETYRRLGMKQSFFIPGWCVQTYPKAVEAILEGGHEIGCHGWIHENPANRSADQQAEDLDKAIEALAAFSGYRPRGYRAPVYQITNDLPGLLLDRGFTYDSSMMADDDPYALDVSGRKLIEIPPHWGIDDWPPFAHYEEIGYMMPVRGPSEGLAPFFEEFVAAKKDGGLWHAVWHPFLTGRRARWQVVEEWLETALTEGAWFATLGEIADHSAKLDAEGGLRVLPFPAYEGPQT</sequence>
<dbReference type="Pfam" id="PF01522">
    <property type="entry name" value="Polysacc_deac_1"/>
    <property type="match status" value="1"/>
</dbReference>
<gene>
    <name evidence="6" type="ORF">GR167_08170</name>
</gene>
<evidence type="ECO:0000256" key="3">
    <source>
        <dbReference type="ARBA" id="ARBA00020071"/>
    </source>
</evidence>
<dbReference type="InterPro" id="IPR037950">
    <property type="entry name" value="PgdA-like"/>
</dbReference>
<name>A0A6L8LGN8_9RHOB</name>
<dbReference type="GO" id="GO:0016810">
    <property type="term" value="F:hydrolase activity, acting on carbon-nitrogen (but not peptide) bonds"/>
    <property type="evidence" value="ECO:0007669"/>
    <property type="project" value="InterPro"/>
</dbReference>
<comment type="similarity">
    <text evidence="2">Belongs to the polysaccharide deacetylase family.</text>
</comment>
<dbReference type="Proteomes" id="UP000479043">
    <property type="component" value="Unassembled WGS sequence"/>
</dbReference>
<evidence type="ECO:0000256" key="4">
    <source>
        <dbReference type="ARBA" id="ARBA00032976"/>
    </source>
</evidence>
<protein>
    <recommendedName>
        <fullName evidence="3">Chitooligosaccharide deacetylase</fullName>
    </recommendedName>
    <alternativeName>
        <fullName evidence="4">Nodulation protein B</fullName>
    </alternativeName>
</protein>
<dbReference type="PROSITE" id="PS51677">
    <property type="entry name" value="NODB"/>
    <property type="match status" value="1"/>
</dbReference>
<comment type="caution">
    <text evidence="6">The sequence shown here is derived from an EMBL/GenBank/DDBJ whole genome shotgun (WGS) entry which is preliminary data.</text>
</comment>
<dbReference type="SUPFAM" id="SSF88713">
    <property type="entry name" value="Glycoside hydrolase/deacetylase"/>
    <property type="match status" value="1"/>
</dbReference>
<dbReference type="PANTHER" id="PTHR47561:SF1">
    <property type="entry name" value="POLYSACCHARIDE DEACETYLASE FAMILY PROTEIN (AFU_ORTHOLOGUE AFUA_6G05030)"/>
    <property type="match status" value="1"/>
</dbReference>
<accession>A0A6L8LGN8</accession>
<evidence type="ECO:0000256" key="1">
    <source>
        <dbReference type="ARBA" id="ARBA00003236"/>
    </source>
</evidence>
<dbReference type="PANTHER" id="PTHR47561">
    <property type="entry name" value="POLYSACCHARIDE DEACETYLASE FAMILY PROTEIN (AFU_ORTHOLOGUE AFUA_6G05030)"/>
    <property type="match status" value="1"/>
</dbReference>
<reference evidence="6 7" key="1">
    <citation type="submission" date="2020-01" db="EMBL/GenBank/DDBJ databases">
        <authorList>
            <person name="Chen S."/>
        </authorList>
    </citation>
    <scope>NUCLEOTIDE SEQUENCE [LARGE SCALE GENOMIC DNA]</scope>
    <source>
        <strain evidence="6 7">GS-10</strain>
    </source>
</reference>
<organism evidence="6 7">
    <name type="scientific">Thalassovita mangrovi</name>
    <dbReference type="NCBI Taxonomy" id="2692236"/>
    <lineage>
        <taxon>Bacteria</taxon>
        <taxon>Pseudomonadati</taxon>
        <taxon>Pseudomonadota</taxon>
        <taxon>Alphaproteobacteria</taxon>
        <taxon>Rhodobacterales</taxon>
        <taxon>Roseobacteraceae</taxon>
        <taxon>Thalassovita</taxon>
    </lineage>
</organism>
<keyword evidence="7" id="KW-1185">Reference proteome</keyword>
<dbReference type="InterPro" id="IPR002509">
    <property type="entry name" value="NODB_dom"/>
</dbReference>
<evidence type="ECO:0000256" key="2">
    <source>
        <dbReference type="ARBA" id="ARBA00010973"/>
    </source>
</evidence>
<dbReference type="GO" id="GO:0005975">
    <property type="term" value="P:carbohydrate metabolic process"/>
    <property type="evidence" value="ECO:0007669"/>
    <property type="project" value="InterPro"/>
</dbReference>
<evidence type="ECO:0000313" key="6">
    <source>
        <dbReference type="EMBL" id="MYM55277.1"/>
    </source>
</evidence>
<dbReference type="CDD" id="cd10938">
    <property type="entry name" value="CE4_HpPgdA_like"/>
    <property type="match status" value="1"/>
</dbReference>